<evidence type="ECO:0000313" key="1">
    <source>
        <dbReference type="EMBL" id="MBA6155440.1"/>
    </source>
</evidence>
<dbReference type="Pfam" id="PF14064">
    <property type="entry name" value="HmuY"/>
    <property type="match status" value="1"/>
</dbReference>
<proteinExistence type="predicted"/>
<dbReference type="CDD" id="cd12105">
    <property type="entry name" value="HmuY"/>
    <property type="match status" value="1"/>
</dbReference>
<reference evidence="1 2" key="1">
    <citation type="submission" date="2020-07" db="EMBL/GenBank/DDBJ databases">
        <title>Bacterium isolated from marine sediment.</title>
        <authorList>
            <person name="Shang D."/>
            <person name="Du Z.-J."/>
        </authorList>
    </citation>
    <scope>NUCLEOTIDE SEQUENCE [LARGE SCALE GENOMIC DNA]</scope>
    <source>
        <strain evidence="1 2">S7007</strain>
    </source>
</reference>
<dbReference type="Proteomes" id="UP000563906">
    <property type="component" value="Unassembled WGS sequence"/>
</dbReference>
<organism evidence="1 2">
    <name type="scientific">Tenacibaculum pelagium</name>
    <dbReference type="NCBI Taxonomy" id="2759527"/>
    <lineage>
        <taxon>Bacteria</taxon>
        <taxon>Pseudomonadati</taxon>
        <taxon>Bacteroidota</taxon>
        <taxon>Flavobacteriia</taxon>
        <taxon>Flavobacteriales</taxon>
        <taxon>Flavobacteriaceae</taxon>
        <taxon>Tenacibaculum</taxon>
    </lineage>
</organism>
<accession>A0A839AM37</accession>
<comment type="caution">
    <text evidence="1">The sequence shown here is derived from an EMBL/GenBank/DDBJ whole genome shotgun (WGS) entry which is preliminary data.</text>
</comment>
<gene>
    <name evidence="1" type="ORF">H3Z83_02700</name>
</gene>
<name>A0A839AM37_9FLAO</name>
<dbReference type="RefSeq" id="WP_182123941.1">
    <property type="nucleotide sequence ID" value="NZ_JACGLS010000001.1"/>
</dbReference>
<keyword evidence="2" id="KW-1185">Reference proteome</keyword>
<sequence length="206" mass="22971">MKNLKSILLLVVLTFIVISCSENDSLVIEPIEAKTISNLHAPQEQAGHGQPISGEFTKFSFKEGKQVTDDNWDIAFRGLRVIINGGNKYGLTDEPERTGNASLAVIKSPFKDVKETPTEDKFKQDANGVYAITSDGGDDWYTYGNRIVTANAGTILVVKTIDGNYAKMEIKSYYKDNPNTITTSSEPRYYTFDYVYNPRVGDKSFQ</sequence>
<dbReference type="InterPro" id="IPR025921">
    <property type="entry name" value="HmuY"/>
</dbReference>
<protein>
    <submittedName>
        <fullName evidence="1">HmuY family protein</fullName>
    </submittedName>
</protein>
<dbReference type="AlphaFoldDB" id="A0A839AM37"/>
<dbReference type="EMBL" id="JACGLS010000001">
    <property type="protein sequence ID" value="MBA6155440.1"/>
    <property type="molecule type" value="Genomic_DNA"/>
</dbReference>
<evidence type="ECO:0000313" key="2">
    <source>
        <dbReference type="Proteomes" id="UP000563906"/>
    </source>
</evidence>
<dbReference type="PROSITE" id="PS51257">
    <property type="entry name" value="PROKAR_LIPOPROTEIN"/>
    <property type="match status" value="1"/>
</dbReference>